<gene>
    <name evidence="1" type="ORF">FHR21_000753</name>
</gene>
<dbReference type="AlphaFoldDB" id="A0A7W9B389"/>
<protein>
    <recommendedName>
        <fullName evidence="3">Phage tail assembly chaperone</fullName>
    </recommendedName>
</protein>
<reference evidence="1 2" key="1">
    <citation type="submission" date="2020-08" db="EMBL/GenBank/DDBJ databases">
        <title>Genomic Encyclopedia of Type Strains, Phase IV (KMG-IV): sequencing the most valuable type-strain genomes for metagenomic binning, comparative biology and taxonomic classification.</title>
        <authorList>
            <person name="Goeker M."/>
        </authorList>
    </citation>
    <scope>NUCLEOTIDE SEQUENCE [LARGE SCALE GENOMIC DNA]</scope>
    <source>
        <strain evidence="1 2">DSM 27163</strain>
    </source>
</reference>
<comment type="caution">
    <text evidence="1">The sequence shown here is derived from an EMBL/GenBank/DDBJ whole genome shotgun (WGS) entry which is preliminary data.</text>
</comment>
<dbReference type="RefSeq" id="WP_246427010.1">
    <property type="nucleotide sequence ID" value="NZ_JACIJH010000001.1"/>
</dbReference>
<accession>A0A7W9B389</accession>
<organism evidence="1 2">
    <name type="scientific">Sphingopyxis panaciterrulae</name>
    <dbReference type="NCBI Taxonomy" id="462372"/>
    <lineage>
        <taxon>Bacteria</taxon>
        <taxon>Pseudomonadati</taxon>
        <taxon>Pseudomonadota</taxon>
        <taxon>Alphaproteobacteria</taxon>
        <taxon>Sphingomonadales</taxon>
        <taxon>Sphingomonadaceae</taxon>
        <taxon>Sphingopyxis</taxon>
    </lineage>
</organism>
<evidence type="ECO:0008006" key="3">
    <source>
        <dbReference type="Google" id="ProtNLM"/>
    </source>
</evidence>
<evidence type="ECO:0000313" key="2">
    <source>
        <dbReference type="Proteomes" id="UP000537161"/>
    </source>
</evidence>
<dbReference type="InterPro" id="IPR019056">
    <property type="entry name" value="Phage_TAC_6"/>
</dbReference>
<proteinExistence type="predicted"/>
<name>A0A7W9B389_9SPHN</name>
<evidence type="ECO:0000313" key="1">
    <source>
        <dbReference type="EMBL" id="MBB5705428.1"/>
    </source>
</evidence>
<dbReference type="EMBL" id="JACIJH010000001">
    <property type="protein sequence ID" value="MBB5705428.1"/>
    <property type="molecule type" value="Genomic_DNA"/>
</dbReference>
<keyword evidence="2" id="KW-1185">Reference proteome</keyword>
<dbReference type="Pfam" id="PF09550">
    <property type="entry name" value="Phage_TAC_6"/>
    <property type="match status" value="1"/>
</dbReference>
<sequence>MARVAGWRPGEVWAATPADIAAVLAPEAEAGGIDRGGLTAMMERCPDG</sequence>
<dbReference type="Proteomes" id="UP000537161">
    <property type="component" value="Unassembled WGS sequence"/>
</dbReference>